<comment type="caution">
    <text evidence="1">The sequence shown here is derived from an EMBL/GenBank/DDBJ whole genome shotgun (WGS) entry which is preliminary data.</text>
</comment>
<dbReference type="Proteomes" id="UP001164539">
    <property type="component" value="Chromosome 3"/>
</dbReference>
<evidence type="ECO:0000313" key="2">
    <source>
        <dbReference type="Proteomes" id="UP001164539"/>
    </source>
</evidence>
<sequence>MCTLTPPAFANLGWPSEQYPVTNHRHQQQQEDYYDSYRETNTDRDHQYLTTQPQIQLDRSASFCANTGDAAVAKKLYHNASERDRRKKMNGLYSALRSLLPDANQTKKLSIPATVSRVVKYIPELQQQVKRLDEKKEELLTKISTQHDDLINIHQRKQKQVVDGSNLFSVSASTLTEREILIHISTYNTNNCPLLSEVLLHLQDQDPSLLLLSASSFESSGGRVFYSLHLQVERAYGLDCDVITIKLKSLYEKREEELFSSNSNFDLKIN</sequence>
<proteinExistence type="predicted"/>
<name>A0ACC1YK11_MELAZ</name>
<dbReference type="EMBL" id="CM051396">
    <property type="protein sequence ID" value="KAJ4723542.1"/>
    <property type="molecule type" value="Genomic_DNA"/>
</dbReference>
<evidence type="ECO:0000313" key="1">
    <source>
        <dbReference type="EMBL" id="KAJ4723542.1"/>
    </source>
</evidence>
<reference evidence="1 2" key="1">
    <citation type="journal article" date="2023" name="Science">
        <title>Complex scaffold remodeling in plant triterpene biosynthesis.</title>
        <authorList>
            <person name="De La Pena R."/>
            <person name="Hodgson H."/>
            <person name="Liu J.C."/>
            <person name="Stephenson M.J."/>
            <person name="Martin A.C."/>
            <person name="Owen C."/>
            <person name="Harkess A."/>
            <person name="Leebens-Mack J."/>
            <person name="Jimenez L.E."/>
            <person name="Osbourn A."/>
            <person name="Sattely E.S."/>
        </authorList>
    </citation>
    <scope>NUCLEOTIDE SEQUENCE [LARGE SCALE GENOMIC DNA]</scope>
    <source>
        <strain evidence="2">cv. JPN11</strain>
        <tissue evidence="1">Leaf</tissue>
    </source>
</reference>
<protein>
    <submittedName>
        <fullName evidence="1">Transcription factor ORG2</fullName>
    </submittedName>
</protein>
<gene>
    <name evidence="1" type="ORF">OWV82_006902</name>
</gene>
<accession>A0ACC1YK11</accession>
<keyword evidence="2" id="KW-1185">Reference proteome</keyword>
<organism evidence="1 2">
    <name type="scientific">Melia azedarach</name>
    <name type="common">Chinaberry tree</name>
    <dbReference type="NCBI Taxonomy" id="155640"/>
    <lineage>
        <taxon>Eukaryota</taxon>
        <taxon>Viridiplantae</taxon>
        <taxon>Streptophyta</taxon>
        <taxon>Embryophyta</taxon>
        <taxon>Tracheophyta</taxon>
        <taxon>Spermatophyta</taxon>
        <taxon>Magnoliopsida</taxon>
        <taxon>eudicotyledons</taxon>
        <taxon>Gunneridae</taxon>
        <taxon>Pentapetalae</taxon>
        <taxon>rosids</taxon>
        <taxon>malvids</taxon>
        <taxon>Sapindales</taxon>
        <taxon>Meliaceae</taxon>
        <taxon>Melia</taxon>
    </lineage>
</organism>